<dbReference type="RefSeq" id="WP_380147766.1">
    <property type="nucleotide sequence ID" value="NZ_JBHUOR010000045.1"/>
</dbReference>
<dbReference type="EMBL" id="JBHUOR010000045">
    <property type="protein sequence ID" value="MFD2868857.1"/>
    <property type="molecule type" value="Genomic_DNA"/>
</dbReference>
<proteinExistence type="inferred from homology"/>
<name>A0ABW5Y0L0_9BACL</name>
<dbReference type="InterPro" id="IPR003362">
    <property type="entry name" value="Bact_transf"/>
</dbReference>
<dbReference type="PANTHER" id="PTHR30576:SF0">
    <property type="entry name" value="UNDECAPRENYL-PHOSPHATE N-ACETYLGALACTOSAMINYL 1-PHOSPHATE TRANSFERASE-RELATED"/>
    <property type="match status" value="1"/>
</dbReference>
<evidence type="ECO:0000259" key="2">
    <source>
        <dbReference type="Pfam" id="PF02397"/>
    </source>
</evidence>
<feature type="domain" description="Bacterial sugar transferase" evidence="2">
    <location>
        <begin position="35"/>
        <end position="198"/>
    </location>
</feature>
<evidence type="ECO:0000256" key="1">
    <source>
        <dbReference type="ARBA" id="ARBA00006464"/>
    </source>
</evidence>
<gene>
    <name evidence="3" type="ORF">ACFSY7_10105</name>
</gene>
<sequence length="203" mass="23815">MIWEKNIRPNIFTSCAPIFSTYFLAGGYCDFSKRWTSYFFKQQRVGKKGKIFTIWKFRTMYTNQLGLPVNSKNRSSWSNGIPDTFVFKDNLEDPRITKVGKWLRKTSIDELPQVLNVLKGEMSIVGPRPETPSYAFYYSPYQTKRLDVKPGITGWAQVNGRSTINHGQKIEFDRYYVEHFNFKMDVEIVQKTIMQVIKRKGAY</sequence>
<dbReference type="Pfam" id="PF02397">
    <property type="entry name" value="Bac_transf"/>
    <property type="match status" value="1"/>
</dbReference>
<reference evidence="4" key="1">
    <citation type="journal article" date="2019" name="Int. J. Syst. Evol. Microbiol.">
        <title>The Global Catalogue of Microorganisms (GCM) 10K type strain sequencing project: providing services to taxonomists for standard genome sequencing and annotation.</title>
        <authorList>
            <consortium name="The Broad Institute Genomics Platform"/>
            <consortium name="The Broad Institute Genome Sequencing Center for Infectious Disease"/>
            <person name="Wu L."/>
            <person name="Ma J."/>
        </authorList>
    </citation>
    <scope>NUCLEOTIDE SEQUENCE [LARGE SCALE GENOMIC DNA]</scope>
    <source>
        <strain evidence="4">KCTC 33522</strain>
    </source>
</reference>
<evidence type="ECO:0000313" key="4">
    <source>
        <dbReference type="Proteomes" id="UP001597568"/>
    </source>
</evidence>
<protein>
    <submittedName>
        <fullName evidence="3">Sugar transferase</fullName>
    </submittedName>
</protein>
<keyword evidence="4" id="KW-1185">Reference proteome</keyword>
<organism evidence="3 4">
    <name type="scientific">Kurthia populi</name>
    <dbReference type="NCBI Taxonomy" id="1562132"/>
    <lineage>
        <taxon>Bacteria</taxon>
        <taxon>Bacillati</taxon>
        <taxon>Bacillota</taxon>
        <taxon>Bacilli</taxon>
        <taxon>Bacillales</taxon>
        <taxon>Caryophanaceae</taxon>
        <taxon>Kurthia</taxon>
    </lineage>
</organism>
<comment type="similarity">
    <text evidence="1">Belongs to the bacterial sugar transferase family.</text>
</comment>
<dbReference type="GO" id="GO:0016740">
    <property type="term" value="F:transferase activity"/>
    <property type="evidence" value="ECO:0007669"/>
    <property type="project" value="UniProtKB-KW"/>
</dbReference>
<accession>A0ABW5Y0L0</accession>
<evidence type="ECO:0000313" key="3">
    <source>
        <dbReference type="EMBL" id="MFD2868857.1"/>
    </source>
</evidence>
<keyword evidence="3" id="KW-0808">Transferase</keyword>
<dbReference type="PANTHER" id="PTHR30576">
    <property type="entry name" value="COLANIC BIOSYNTHESIS UDP-GLUCOSE LIPID CARRIER TRANSFERASE"/>
    <property type="match status" value="1"/>
</dbReference>
<comment type="caution">
    <text evidence="3">The sequence shown here is derived from an EMBL/GenBank/DDBJ whole genome shotgun (WGS) entry which is preliminary data.</text>
</comment>
<dbReference type="Proteomes" id="UP001597568">
    <property type="component" value="Unassembled WGS sequence"/>
</dbReference>